<keyword evidence="3" id="KW-1185">Reference proteome</keyword>
<name>A0A7I8L0W7_SPIIN</name>
<accession>A0A7I8L0W7</accession>
<feature type="compositionally biased region" description="Polar residues" evidence="1">
    <location>
        <begin position="1"/>
        <end position="10"/>
    </location>
</feature>
<sequence length="56" mass="5928">MATGPRGNSSPPLPVLNETSKKKCGETGRTLLAESRSDRRAPVHRGAHTVNSTGEN</sequence>
<dbReference type="Proteomes" id="UP000663760">
    <property type="component" value="Chromosome 10"/>
</dbReference>
<evidence type="ECO:0000256" key="1">
    <source>
        <dbReference type="SAM" id="MobiDB-lite"/>
    </source>
</evidence>
<feature type="region of interest" description="Disordered" evidence="1">
    <location>
        <begin position="1"/>
        <end position="56"/>
    </location>
</feature>
<organism evidence="2 3">
    <name type="scientific">Spirodela intermedia</name>
    <name type="common">Intermediate duckweed</name>
    <dbReference type="NCBI Taxonomy" id="51605"/>
    <lineage>
        <taxon>Eukaryota</taxon>
        <taxon>Viridiplantae</taxon>
        <taxon>Streptophyta</taxon>
        <taxon>Embryophyta</taxon>
        <taxon>Tracheophyta</taxon>
        <taxon>Spermatophyta</taxon>
        <taxon>Magnoliopsida</taxon>
        <taxon>Liliopsida</taxon>
        <taxon>Araceae</taxon>
        <taxon>Lemnoideae</taxon>
        <taxon>Spirodela</taxon>
    </lineage>
</organism>
<dbReference type="AlphaFoldDB" id="A0A7I8L0W7"/>
<proteinExistence type="predicted"/>
<protein>
    <submittedName>
        <fullName evidence="2">Uncharacterized protein</fullName>
    </submittedName>
</protein>
<gene>
    <name evidence="2" type="ORF">SI8410_10014080</name>
</gene>
<evidence type="ECO:0000313" key="2">
    <source>
        <dbReference type="EMBL" id="CAA7403402.1"/>
    </source>
</evidence>
<evidence type="ECO:0000313" key="3">
    <source>
        <dbReference type="Proteomes" id="UP000663760"/>
    </source>
</evidence>
<dbReference type="EMBL" id="LR746273">
    <property type="protein sequence ID" value="CAA7403402.1"/>
    <property type="molecule type" value="Genomic_DNA"/>
</dbReference>
<reference evidence="2" key="1">
    <citation type="submission" date="2020-02" db="EMBL/GenBank/DDBJ databases">
        <authorList>
            <person name="Scholz U."/>
            <person name="Mascher M."/>
            <person name="Fiebig A."/>
        </authorList>
    </citation>
    <scope>NUCLEOTIDE SEQUENCE</scope>
</reference>